<dbReference type="AlphaFoldDB" id="A0A9E8MW81"/>
<evidence type="ECO:0000313" key="3">
    <source>
        <dbReference type="Proteomes" id="UP001164705"/>
    </source>
</evidence>
<accession>A0A9E8MW81</accession>
<dbReference type="RefSeq" id="WP_267676676.1">
    <property type="nucleotide sequence ID" value="NZ_CP113088.1"/>
</dbReference>
<dbReference type="InterPro" id="IPR038765">
    <property type="entry name" value="Papain-like_cys_pep_sf"/>
</dbReference>
<dbReference type="KEGG" id="lnu:N7U66_20215"/>
<evidence type="ECO:0000259" key="1">
    <source>
        <dbReference type="Pfam" id="PF01841"/>
    </source>
</evidence>
<protein>
    <recommendedName>
        <fullName evidence="1">Transglutaminase-like domain-containing protein</fullName>
    </recommendedName>
</protein>
<dbReference type="Pfam" id="PF01841">
    <property type="entry name" value="Transglut_core"/>
    <property type="match status" value="1"/>
</dbReference>
<sequence length="278" mass="32351">MVKNVLSPKISNLKNPLEKAKAIYNFVQNNYTWNETYDIYNDVSIKNLIKSKSGNVSEINFLLYNLLNEHDIEVTPILASTRNNGFPTKIYPVISDFNYVLIQASIDGKDYQLDATDPYLTFGQVPFRALNQYGRLLDFEDGSYWVDIKPTAKSSKIYRIELNLDNEGLFSGHLDYQTSGYHSISKKSSYFTNPLEYKKNYEASLIGVHIERHDVIIENKSTSQFLDKIDFDLETELIQDEYYINPFLSTFFDNNPLKLQTRSYPIDFGYPRHLFLFI</sequence>
<dbReference type="SUPFAM" id="SSF54001">
    <property type="entry name" value="Cysteine proteinases"/>
    <property type="match status" value="1"/>
</dbReference>
<organism evidence="2 3">
    <name type="scientific">Lacinutrix neustonica</name>
    <dbReference type="NCBI Taxonomy" id="2980107"/>
    <lineage>
        <taxon>Bacteria</taxon>
        <taxon>Pseudomonadati</taxon>
        <taxon>Bacteroidota</taxon>
        <taxon>Flavobacteriia</taxon>
        <taxon>Flavobacteriales</taxon>
        <taxon>Flavobacteriaceae</taxon>
        <taxon>Lacinutrix</taxon>
    </lineage>
</organism>
<reference evidence="2" key="1">
    <citation type="submission" date="2022-11" db="EMBL/GenBank/DDBJ databases">
        <title>Lacinutrix neustonica HL-RS19T sp. nov., isolated from the surface microlayer sample of brackish Lake Shihwa.</title>
        <authorList>
            <person name="Choi J.Y."/>
            <person name="Hwang C.Y."/>
        </authorList>
    </citation>
    <scope>NUCLEOTIDE SEQUENCE</scope>
    <source>
        <strain evidence="2">HL-RS19</strain>
    </source>
</reference>
<dbReference type="InterPro" id="IPR002931">
    <property type="entry name" value="Transglutaminase-like"/>
</dbReference>
<evidence type="ECO:0000313" key="2">
    <source>
        <dbReference type="EMBL" id="WAC02079.1"/>
    </source>
</evidence>
<proteinExistence type="predicted"/>
<gene>
    <name evidence="2" type="ORF">N7U66_20215</name>
</gene>
<keyword evidence="3" id="KW-1185">Reference proteome</keyword>
<name>A0A9E8MW81_9FLAO</name>
<dbReference type="EMBL" id="CP113088">
    <property type="protein sequence ID" value="WAC02079.1"/>
    <property type="molecule type" value="Genomic_DNA"/>
</dbReference>
<dbReference type="Proteomes" id="UP001164705">
    <property type="component" value="Chromosome"/>
</dbReference>
<dbReference type="Gene3D" id="3.10.620.30">
    <property type="match status" value="1"/>
</dbReference>
<feature type="domain" description="Transglutaminase-like" evidence="1">
    <location>
        <begin position="9"/>
        <end position="83"/>
    </location>
</feature>